<evidence type="ECO:0000313" key="1">
    <source>
        <dbReference type="Proteomes" id="UP000035642"/>
    </source>
</evidence>
<dbReference type="STRING" id="6313.A0A158P8W7"/>
<sequence length="586" mass="66860">MLYKELANGLHSGVIRHIYIEGVDVEGLYHVRVIGLRVTAKQLLADFDNACGKIGLCPDLAKTMFVENGFVSDVSFMLYGGHSKTHVRTGVRGEQPSLRLLMNKGIDVRWRTQIEYGLQLLVLLIDDWGIEFREKLLDHCLPLASSLVHDLDFSAASPISLNSTWPFFDRLFHLAVPDCKPSCLVRCEAYYLAQSACEVIIKLVVIADNNHSNGLDHSVIAYTRNTKRRKVQKFLDVINDWSSVDNTEYNEHRRLVVSWLFVGYEIASRWSHRVESDCLTSMATKLWAGRDRIKLDWQCGPYCRLLDILLRKGALDTLCNEELEVIGDESDITDVICDIFSRWFTPHCPVLYNLVATLLTEFEFDEFAPFPGVTDKKKGLKEWRFESYKCCNFGAILGILSKYLRFRCQIAEWLITNVEPQCSLEELLLLLCSFHPCRTSAVSSVPICFPAKVQIERDLISFGLCEKCILPSDDKPTIPFVVIPEMVDYISGVIKQFWTDQENRLKAMNHWMSTFALEANADVLSQIRAQELSSELIPLDLLTILATRLDDCPSLAMHLLIHEVQLQISSRNIVRETTIHIRLSSF</sequence>
<organism evidence="1 2">
    <name type="scientific">Angiostrongylus cantonensis</name>
    <name type="common">Rat lungworm</name>
    <dbReference type="NCBI Taxonomy" id="6313"/>
    <lineage>
        <taxon>Eukaryota</taxon>
        <taxon>Metazoa</taxon>
        <taxon>Ecdysozoa</taxon>
        <taxon>Nematoda</taxon>
        <taxon>Chromadorea</taxon>
        <taxon>Rhabditida</taxon>
        <taxon>Rhabditina</taxon>
        <taxon>Rhabditomorpha</taxon>
        <taxon>Strongyloidea</taxon>
        <taxon>Metastrongylidae</taxon>
        <taxon>Angiostrongylus</taxon>
    </lineage>
</organism>
<reference evidence="2" key="2">
    <citation type="submission" date="2016-04" db="UniProtKB">
        <authorList>
            <consortium name="WormBaseParasite"/>
        </authorList>
    </citation>
    <scope>IDENTIFICATION</scope>
</reference>
<keyword evidence="1" id="KW-1185">Reference proteome</keyword>
<dbReference type="Proteomes" id="UP000035642">
    <property type="component" value="Unassembled WGS sequence"/>
</dbReference>
<name>A0A158P8W7_ANGCA</name>
<dbReference type="WBParaSite" id="ACAC_0000753501-mRNA-1">
    <property type="protein sequence ID" value="ACAC_0000753501-mRNA-1"/>
    <property type="gene ID" value="ACAC_0000753501"/>
</dbReference>
<evidence type="ECO:0000313" key="2">
    <source>
        <dbReference type="WBParaSite" id="ACAC_0000753501-mRNA-1"/>
    </source>
</evidence>
<protein>
    <submittedName>
        <fullName evidence="2">Mab-21 domain-containing protein</fullName>
    </submittedName>
</protein>
<dbReference type="AlphaFoldDB" id="A0A158P8W7"/>
<accession>A0A158P8W7</accession>
<proteinExistence type="predicted"/>
<reference evidence="1" key="1">
    <citation type="submission" date="2012-09" db="EMBL/GenBank/DDBJ databases">
        <authorList>
            <person name="Martin A.A."/>
        </authorList>
    </citation>
    <scope>NUCLEOTIDE SEQUENCE</scope>
</reference>